<reference evidence="1 2" key="1">
    <citation type="submission" date="2018-02" db="EMBL/GenBank/DDBJ databases">
        <title>Comparative genomes isolates from brazilian mangrove.</title>
        <authorList>
            <person name="Araujo J.E."/>
            <person name="Taketani R.G."/>
            <person name="Silva M.C.P."/>
            <person name="Loureco M.V."/>
            <person name="Andreote F.D."/>
        </authorList>
    </citation>
    <scope>NUCLEOTIDE SEQUENCE [LARGE SCALE GENOMIC DNA]</scope>
    <source>
        <strain evidence="1 2">HEX-2 MGV</strain>
    </source>
</reference>
<protein>
    <submittedName>
        <fullName evidence="1">Uncharacterized protein</fullName>
    </submittedName>
</protein>
<name>A0A2S8FUD1_9BACT</name>
<organism evidence="1 2">
    <name type="scientific">Blastopirellula marina</name>
    <dbReference type="NCBI Taxonomy" id="124"/>
    <lineage>
        <taxon>Bacteria</taxon>
        <taxon>Pseudomonadati</taxon>
        <taxon>Planctomycetota</taxon>
        <taxon>Planctomycetia</taxon>
        <taxon>Pirellulales</taxon>
        <taxon>Pirellulaceae</taxon>
        <taxon>Blastopirellula</taxon>
    </lineage>
</organism>
<comment type="caution">
    <text evidence="1">The sequence shown here is derived from an EMBL/GenBank/DDBJ whole genome shotgun (WGS) entry which is preliminary data.</text>
</comment>
<evidence type="ECO:0000313" key="1">
    <source>
        <dbReference type="EMBL" id="PQO35791.1"/>
    </source>
</evidence>
<dbReference type="OrthoDB" id="285520at2"/>
<dbReference type="RefSeq" id="WP_105352254.1">
    <property type="nucleotide sequence ID" value="NZ_PUIA01000026.1"/>
</dbReference>
<gene>
    <name evidence="1" type="ORF">C5Y96_09065</name>
</gene>
<accession>A0A2S8FUD1</accession>
<sequence length="67" mass="7551">MDHSTPFKLVQQPPKTPTGNFVVYQSLPADSLAQLSDWMDHALEILEEENAQFVSPNSSRKHLVSSR</sequence>
<proteinExistence type="predicted"/>
<dbReference type="Proteomes" id="UP000240009">
    <property type="component" value="Unassembled WGS sequence"/>
</dbReference>
<evidence type="ECO:0000313" key="2">
    <source>
        <dbReference type="Proteomes" id="UP000240009"/>
    </source>
</evidence>
<dbReference type="AlphaFoldDB" id="A0A2S8FUD1"/>
<dbReference type="EMBL" id="PUIA01000026">
    <property type="protein sequence ID" value="PQO35791.1"/>
    <property type="molecule type" value="Genomic_DNA"/>
</dbReference>